<name>A0AA86PB09_9EUKA</name>
<organism evidence="1">
    <name type="scientific">Hexamita inflata</name>
    <dbReference type="NCBI Taxonomy" id="28002"/>
    <lineage>
        <taxon>Eukaryota</taxon>
        <taxon>Metamonada</taxon>
        <taxon>Diplomonadida</taxon>
        <taxon>Hexamitidae</taxon>
        <taxon>Hexamitinae</taxon>
        <taxon>Hexamita</taxon>
    </lineage>
</organism>
<comment type="caution">
    <text evidence="1">The sequence shown here is derived from an EMBL/GenBank/DDBJ whole genome shotgun (WGS) entry which is preliminary data.</text>
</comment>
<evidence type="ECO:0000313" key="1">
    <source>
        <dbReference type="EMBL" id="CAI9935183.1"/>
    </source>
</evidence>
<evidence type="ECO:0000313" key="2">
    <source>
        <dbReference type="EMBL" id="CAL6109082.1"/>
    </source>
</evidence>
<dbReference type="AlphaFoldDB" id="A0AA86PB09"/>
<sequence length="108" mass="12718">MSVDQLVVNQQKPSQLLQCTQHSILQMESTYIYDKLIGTVLSNYYSILSAITSIISQFNYFQNHNREQQYLCQINDSFKMINCRNLTNELGGHICQFRRECVMPPRYK</sequence>
<dbReference type="EMBL" id="CAXDID020000662">
    <property type="protein sequence ID" value="CAL6109082.1"/>
    <property type="molecule type" value="Genomic_DNA"/>
</dbReference>
<keyword evidence="3" id="KW-1185">Reference proteome</keyword>
<proteinExistence type="predicted"/>
<accession>A0AA86PB09</accession>
<protein>
    <submittedName>
        <fullName evidence="2">Hypothetical_protein</fullName>
    </submittedName>
</protein>
<reference evidence="2 3" key="2">
    <citation type="submission" date="2024-07" db="EMBL/GenBank/DDBJ databases">
        <authorList>
            <person name="Akdeniz Z."/>
        </authorList>
    </citation>
    <scope>NUCLEOTIDE SEQUENCE [LARGE SCALE GENOMIC DNA]</scope>
</reference>
<reference evidence="1" key="1">
    <citation type="submission" date="2023-06" db="EMBL/GenBank/DDBJ databases">
        <authorList>
            <person name="Kurt Z."/>
        </authorList>
    </citation>
    <scope>NUCLEOTIDE SEQUENCE</scope>
</reference>
<gene>
    <name evidence="1" type="ORF">HINF_LOCUS22828</name>
    <name evidence="2" type="ORF">HINF_LOCUS75274</name>
</gene>
<dbReference type="EMBL" id="CATOUU010000597">
    <property type="protein sequence ID" value="CAI9935183.1"/>
    <property type="molecule type" value="Genomic_DNA"/>
</dbReference>
<evidence type="ECO:0000313" key="3">
    <source>
        <dbReference type="Proteomes" id="UP001642409"/>
    </source>
</evidence>
<dbReference type="Proteomes" id="UP001642409">
    <property type="component" value="Unassembled WGS sequence"/>
</dbReference>